<keyword evidence="5" id="KW-0812">Transmembrane</keyword>
<dbReference type="InterPro" id="IPR036302">
    <property type="entry name" value="Pyosin/cloacin_T_dom_sf"/>
</dbReference>
<dbReference type="OrthoDB" id="2067488at2"/>
<dbReference type="GO" id="GO:0031640">
    <property type="term" value="P:killing of cells of another organism"/>
    <property type="evidence" value="ECO:0007669"/>
    <property type="project" value="UniProtKB-KW"/>
</dbReference>
<dbReference type="SUPFAM" id="SSF69369">
    <property type="entry name" value="Cloacin translocation domain"/>
    <property type="match status" value="1"/>
</dbReference>
<evidence type="ECO:0000256" key="4">
    <source>
        <dbReference type="SAM" id="Coils"/>
    </source>
</evidence>
<keyword evidence="1" id="KW-0929">Antimicrobial</keyword>
<protein>
    <recommendedName>
        <fullName evidence="6">Pyosin/cloacin translocation domain-containing protein</fullName>
    </recommendedName>
</protein>
<dbReference type="Proteomes" id="UP000182567">
    <property type="component" value="Chromosome"/>
</dbReference>
<evidence type="ECO:0000313" key="7">
    <source>
        <dbReference type="EMBL" id="APC16059.1"/>
    </source>
</evidence>
<sequence length="679" mass="73484">MQKPPLVLPTLYIGAQPIPDDIDLIGIGGGFSNGPAIILYSDYYGVHSIVDTTYTTLRATIQASEQEYAVRTSQLPQTIEHELAATRLEGSTAPLPPADAIIRELGVRHTLLLRKTAEFHSKTAIANSFYGVDPIGRSVHEFHPRASTMGKSVDIAMQAWIASYRAAYDARLLSQTIQLLNQQSVNVQNFLLAVQANDQARMAAEQQAQRVAAELARINAQAEAQAREQARLAALAQAQRLANQQAQVAAEAAARHVAAEQARLEALAEVQRQAELLHLERLQAQKQAQEHARQQPPTFANSGSMAAIGPVFAGATGSIITNPATSLALRNVLRAAVSAAFGALVTAATPIIVGFAALLVPSRLGNGDLYSVSVLLSELAPDLSEDLYGLAAVQGEVNLRVTLGSRTIGNQTQIVVATTDGVSVPSTVPVRLAQFDPQKKVYVSTSTGPQPVTTTWTPVVESPPQSTEFPAVEVDLPVYEGATVTPDEGRIDAFPQLDQYDFGGFITVFPADSGIPPLYVVFNSPYDGATVTGEHSGRNFNPEQAGGPIVELDWRIAVITQEGVNAVMLHIARLDQSDANDIMIQRLEKILKGVLDISDTDRRYYTHKIRELERFRAMGLSDDFKPENGSPAWNNAHTATLEDYKLSGDETLLYSNEAIQAGDKQINRIYEQLLKGVFE</sequence>
<evidence type="ECO:0000313" key="8">
    <source>
        <dbReference type="Proteomes" id="UP000182567"/>
    </source>
</evidence>
<proteinExistence type="predicted"/>
<evidence type="ECO:0000259" key="6">
    <source>
        <dbReference type="Pfam" id="PF06958"/>
    </source>
</evidence>
<organism evidence="7 8">
    <name type="scientific">Pseudomonas frederiksbergensis</name>
    <dbReference type="NCBI Taxonomy" id="104087"/>
    <lineage>
        <taxon>Bacteria</taxon>
        <taxon>Pseudomonadati</taxon>
        <taxon>Pseudomonadota</taxon>
        <taxon>Gammaproteobacteria</taxon>
        <taxon>Pseudomonadales</taxon>
        <taxon>Pseudomonadaceae</taxon>
        <taxon>Pseudomonas</taxon>
    </lineage>
</organism>
<feature type="coiled-coil region" evidence="4">
    <location>
        <begin position="201"/>
        <end position="239"/>
    </location>
</feature>
<dbReference type="Pfam" id="PF06958">
    <property type="entry name" value="Pyocin_S"/>
    <property type="match status" value="1"/>
</dbReference>
<dbReference type="InterPro" id="IPR016128">
    <property type="entry name" value="Pyosin/cloacin_T_dom"/>
</dbReference>
<evidence type="ECO:0000256" key="3">
    <source>
        <dbReference type="ARBA" id="ARBA00023048"/>
    </source>
</evidence>
<accession>A0A1J0EJG7</accession>
<feature type="transmembrane region" description="Helical" evidence="5">
    <location>
        <begin position="335"/>
        <end position="360"/>
    </location>
</feature>
<keyword evidence="3" id="KW-0078">Bacteriocin</keyword>
<dbReference type="GO" id="GO:0042742">
    <property type="term" value="P:defense response to bacterium"/>
    <property type="evidence" value="ECO:0007669"/>
    <property type="project" value="UniProtKB-KW"/>
</dbReference>
<keyword evidence="5" id="KW-0472">Membrane</keyword>
<feature type="domain" description="Pyosin/cloacin translocation" evidence="6">
    <location>
        <begin position="390"/>
        <end position="521"/>
    </location>
</feature>
<keyword evidence="2" id="KW-0044">Antibiotic</keyword>
<dbReference type="GeneID" id="46908586"/>
<keyword evidence="5" id="KW-1133">Transmembrane helix</keyword>
<evidence type="ECO:0000256" key="5">
    <source>
        <dbReference type="SAM" id="Phobius"/>
    </source>
</evidence>
<dbReference type="EMBL" id="CP017886">
    <property type="protein sequence ID" value="APC16059.1"/>
    <property type="molecule type" value="Genomic_DNA"/>
</dbReference>
<gene>
    <name evidence="7" type="ORF">BLL42_10080</name>
</gene>
<name>A0A1J0EJG7_9PSED</name>
<evidence type="ECO:0000256" key="1">
    <source>
        <dbReference type="ARBA" id="ARBA00022529"/>
    </source>
</evidence>
<reference evidence="8" key="1">
    <citation type="submission" date="2016-10" db="EMBL/GenBank/DDBJ databases">
        <title>Pseudomonas frederiksbergensis ERGS4:02 complete genome.</title>
        <authorList>
            <person name="Kumar R."/>
            <person name="Acharya V."/>
            <person name="Singh D."/>
        </authorList>
    </citation>
    <scope>NUCLEOTIDE SEQUENCE [LARGE SCALE GENOMIC DNA]</scope>
    <source>
        <strain evidence="8">ERGS4:02</strain>
    </source>
</reference>
<evidence type="ECO:0000256" key="2">
    <source>
        <dbReference type="ARBA" id="ARBA00023022"/>
    </source>
</evidence>
<dbReference type="RefSeq" id="WP_071551967.1">
    <property type="nucleotide sequence ID" value="NZ_CP017886.1"/>
</dbReference>
<keyword evidence="4" id="KW-0175">Coiled coil</keyword>
<dbReference type="AlphaFoldDB" id="A0A1J0EJG7"/>